<dbReference type="Proteomes" id="UP001144397">
    <property type="component" value="Unassembled WGS sequence"/>
</dbReference>
<dbReference type="InterPro" id="IPR025979">
    <property type="entry name" value="ChrR-like_cupin_dom"/>
</dbReference>
<dbReference type="Pfam" id="PF12973">
    <property type="entry name" value="Cupin_7"/>
    <property type="match status" value="1"/>
</dbReference>
<evidence type="ECO:0000313" key="3">
    <source>
        <dbReference type="EMBL" id="MDR6335130.1"/>
    </source>
</evidence>
<dbReference type="InterPro" id="IPR011051">
    <property type="entry name" value="RmlC_Cupin_sf"/>
</dbReference>
<name>A0A9W6CP66_XANFL</name>
<reference evidence="3 5" key="2">
    <citation type="submission" date="2023-07" db="EMBL/GenBank/DDBJ databases">
        <title>Genomic Encyclopedia of Type Strains, Phase IV (KMG-IV): sequencing the most valuable type-strain genomes for metagenomic binning, comparative biology and taxonomic classification.</title>
        <authorList>
            <person name="Goeker M."/>
        </authorList>
    </citation>
    <scope>NUCLEOTIDE SEQUENCE [LARGE SCALE GENOMIC DNA]</scope>
    <source>
        <strain evidence="3 5">DSM 338</strain>
    </source>
</reference>
<accession>A0A9W6CP66</accession>
<dbReference type="Gene3D" id="2.60.120.10">
    <property type="entry name" value="Jelly Rolls"/>
    <property type="match status" value="1"/>
</dbReference>
<dbReference type="RefSeq" id="WP_281808490.1">
    <property type="nucleotide sequence ID" value="NZ_BSDO01000005.1"/>
</dbReference>
<feature type="domain" description="ChrR-like cupin" evidence="1">
    <location>
        <begin position="20"/>
        <end position="117"/>
    </location>
</feature>
<keyword evidence="5" id="KW-1185">Reference proteome</keyword>
<dbReference type="EMBL" id="BSDO01000005">
    <property type="protein sequence ID" value="GLI23646.1"/>
    <property type="molecule type" value="Genomic_DNA"/>
</dbReference>
<dbReference type="InterPro" id="IPR014710">
    <property type="entry name" value="RmlC-like_jellyroll"/>
</dbReference>
<comment type="caution">
    <text evidence="2">The sequence shown here is derived from an EMBL/GenBank/DDBJ whole genome shotgun (WGS) entry which is preliminary data.</text>
</comment>
<protein>
    <recommendedName>
        <fullName evidence="1">ChrR-like cupin domain-containing protein</fullName>
    </recommendedName>
</protein>
<proteinExistence type="predicted"/>
<dbReference type="Proteomes" id="UP001245370">
    <property type="component" value="Unassembled WGS sequence"/>
</dbReference>
<reference evidence="2" key="1">
    <citation type="submission" date="2022-12" db="EMBL/GenBank/DDBJ databases">
        <title>Reference genome sequencing for broad-spectrum identification of bacterial and archaeal isolates by mass spectrometry.</title>
        <authorList>
            <person name="Sekiguchi Y."/>
            <person name="Tourlousse D.M."/>
        </authorList>
    </citation>
    <scope>NUCLEOTIDE SEQUENCE</scope>
    <source>
        <strain evidence="2">301</strain>
    </source>
</reference>
<evidence type="ECO:0000313" key="5">
    <source>
        <dbReference type="Proteomes" id="UP001245370"/>
    </source>
</evidence>
<evidence type="ECO:0000313" key="2">
    <source>
        <dbReference type="EMBL" id="GLI23646.1"/>
    </source>
</evidence>
<sequence>MLKTSRGPIEMEPFDLDTGWTELPGFPEGLLVKFLADDLDEDAKSGARTRLVKFTPGAFTTHPLVHDYWEEVVLLRGTLRLSTGAPQGADTALTYSCRPPGTSHGPFRSDEGCILLEFQYYLR</sequence>
<evidence type="ECO:0000313" key="4">
    <source>
        <dbReference type="Proteomes" id="UP001144397"/>
    </source>
</evidence>
<dbReference type="GeneID" id="95764101"/>
<dbReference type="EMBL" id="JAVDPY010000006">
    <property type="protein sequence ID" value="MDR6335130.1"/>
    <property type="molecule type" value="Genomic_DNA"/>
</dbReference>
<evidence type="ECO:0000259" key="1">
    <source>
        <dbReference type="Pfam" id="PF12973"/>
    </source>
</evidence>
<gene>
    <name evidence="3" type="ORF">GGQ86_003620</name>
    <name evidence="2" type="ORF">XFLAVUS301_33200</name>
</gene>
<organism evidence="2 4">
    <name type="scientific">Xanthobacter flavus</name>
    <dbReference type="NCBI Taxonomy" id="281"/>
    <lineage>
        <taxon>Bacteria</taxon>
        <taxon>Pseudomonadati</taxon>
        <taxon>Pseudomonadota</taxon>
        <taxon>Alphaproteobacteria</taxon>
        <taxon>Hyphomicrobiales</taxon>
        <taxon>Xanthobacteraceae</taxon>
        <taxon>Xanthobacter</taxon>
    </lineage>
</organism>
<dbReference type="AlphaFoldDB" id="A0A9W6CP66"/>
<dbReference type="SUPFAM" id="SSF51182">
    <property type="entry name" value="RmlC-like cupins"/>
    <property type="match status" value="1"/>
</dbReference>